<dbReference type="Gene3D" id="3.40.50.720">
    <property type="entry name" value="NAD(P)-binding Rossmann-like Domain"/>
    <property type="match status" value="1"/>
</dbReference>
<evidence type="ECO:0000313" key="5">
    <source>
        <dbReference type="Proteomes" id="UP001606134"/>
    </source>
</evidence>
<dbReference type="InterPro" id="IPR013154">
    <property type="entry name" value="ADH-like_N"/>
</dbReference>
<dbReference type="InterPro" id="IPR020843">
    <property type="entry name" value="ER"/>
</dbReference>
<evidence type="ECO:0000256" key="2">
    <source>
        <dbReference type="ARBA" id="ARBA00023002"/>
    </source>
</evidence>
<dbReference type="Pfam" id="PF13602">
    <property type="entry name" value="ADH_zinc_N_2"/>
    <property type="match status" value="1"/>
</dbReference>
<dbReference type="Proteomes" id="UP001606134">
    <property type="component" value="Unassembled WGS sequence"/>
</dbReference>
<gene>
    <name evidence="4" type="ORF">ACG04R_22115</name>
</gene>
<dbReference type="InterPro" id="IPR011032">
    <property type="entry name" value="GroES-like_sf"/>
</dbReference>
<keyword evidence="2" id="KW-0560">Oxidoreductase</keyword>
<sequence>MRAIVRQQFGDPDQLRIQTVPDPEPTAGEVLMRVRAFGLNRAEQYFRQGLWGEVAAISGIECVGTVEADPGGRLERGQTVIALMGGMGRSRAGSYAEKVCVPASNVVAVDTRLDWTRLASLPETYATAWSCLHDNLSLRAGDRLLLRGAGSALGQAAIELASRAGATVLAETRSPRSAQRAAALGATAAGRLDELSEPQGLDAVLDLIGTTTLRDSLRRLGRGGRACVAGFLGGGAPLAEFDPLRDLPSGRQLSFFGSAFVYGTADYPLADIPFQSLVDQAERGELSARPAAVFRFDDIQAAHRLLDAEMAGGKIVVEVN</sequence>
<name>A0ABW7HHM9_9BURK</name>
<proteinExistence type="predicted"/>
<dbReference type="EMBL" id="JBIGIC010000012">
    <property type="protein sequence ID" value="MFG6489396.1"/>
    <property type="molecule type" value="Genomic_DNA"/>
</dbReference>
<comment type="caution">
    <text evidence="4">The sequence shown here is derived from an EMBL/GenBank/DDBJ whole genome shotgun (WGS) entry which is preliminary data.</text>
</comment>
<keyword evidence="1" id="KW-0521">NADP</keyword>
<dbReference type="PANTHER" id="PTHR48106">
    <property type="entry name" value="QUINONE OXIDOREDUCTASE PIG3-RELATED"/>
    <property type="match status" value="1"/>
</dbReference>
<dbReference type="SMART" id="SM00829">
    <property type="entry name" value="PKS_ER"/>
    <property type="match status" value="1"/>
</dbReference>
<evidence type="ECO:0000256" key="1">
    <source>
        <dbReference type="ARBA" id="ARBA00022857"/>
    </source>
</evidence>
<evidence type="ECO:0000313" key="4">
    <source>
        <dbReference type="EMBL" id="MFG6489396.1"/>
    </source>
</evidence>
<dbReference type="Pfam" id="PF08240">
    <property type="entry name" value="ADH_N"/>
    <property type="match status" value="1"/>
</dbReference>
<organism evidence="4 5">
    <name type="scientific">Pelomonas candidula</name>
    <dbReference type="NCBI Taxonomy" id="3299025"/>
    <lineage>
        <taxon>Bacteria</taxon>
        <taxon>Pseudomonadati</taxon>
        <taxon>Pseudomonadota</taxon>
        <taxon>Betaproteobacteria</taxon>
        <taxon>Burkholderiales</taxon>
        <taxon>Sphaerotilaceae</taxon>
        <taxon>Roseateles</taxon>
    </lineage>
</organism>
<dbReference type="PANTHER" id="PTHR48106:SF18">
    <property type="entry name" value="QUINONE OXIDOREDUCTASE PIG3"/>
    <property type="match status" value="1"/>
</dbReference>
<dbReference type="SUPFAM" id="SSF51735">
    <property type="entry name" value="NAD(P)-binding Rossmann-fold domains"/>
    <property type="match status" value="1"/>
</dbReference>
<reference evidence="4 5" key="1">
    <citation type="submission" date="2024-08" db="EMBL/GenBank/DDBJ databases">
        <authorList>
            <person name="Lu H."/>
        </authorList>
    </citation>
    <scope>NUCLEOTIDE SEQUENCE [LARGE SCALE GENOMIC DNA]</scope>
    <source>
        <strain evidence="4 5">BYS78W</strain>
    </source>
</reference>
<evidence type="ECO:0000259" key="3">
    <source>
        <dbReference type="SMART" id="SM00829"/>
    </source>
</evidence>
<dbReference type="InterPro" id="IPR036291">
    <property type="entry name" value="NAD(P)-bd_dom_sf"/>
</dbReference>
<dbReference type="Gene3D" id="3.90.180.10">
    <property type="entry name" value="Medium-chain alcohol dehydrogenases, catalytic domain"/>
    <property type="match status" value="1"/>
</dbReference>
<keyword evidence="5" id="KW-1185">Reference proteome</keyword>
<dbReference type="SUPFAM" id="SSF50129">
    <property type="entry name" value="GroES-like"/>
    <property type="match status" value="1"/>
</dbReference>
<dbReference type="RefSeq" id="WP_394415790.1">
    <property type="nucleotide sequence ID" value="NZ_JBIGIC010000012.1"/>
</dbReference>
<feature type="domain" description="Enoyl reductase (ER)" evidence="3">
    <location>
        <begin position="10"/>
        <end position="317"/>
    </location>
</feature>
<accession>A0ABW7HHM9</accession>
<protein>
    <submittedName>
        <fullName evidence="4">Zinc-binding dehydrogenase</fullName>
    </submittedName>
</protein>